<sequence>MNGYEHPTRDTPTHAVYRMSWVAYANVIMTAIFLVAVSLGIGSWATRNAHQDR</sequence>
<reference evidence="2 3" key="1">
    <citation type="submission" date="2016-10" db="EMBL/GenBank/DDBJ databases">
        <authorList>
            <person name="Varghese N."/>
            <person name="Submissions S."/>
        </authorList>
    </citation>
    <scope>NUCLEOTIDE SEQUENCE [LARGE SCALE GENOMIC DNA]</scope>
    <source>
        <strain evidence="2 3">BS0292</strain>
    </source>
</reference>
<keyword evidence="1" id="KW-0472">Membrane</keyword>
<evidence type="ECO:0000313" key="3">
    <source>
        <dbReference type="Proteomes" id="UP000183083"/>
    </source>
</evidence>
<comment type="caution">
    <text evidence="2">The sequence shown here is derived from an EMBL/GenBank/DDBJ whole genome shotgun (WGS) entry which is preliminary data.</text>
</comment>
<dbReference type="Proteomes" id="UP000183083">
    <property type="component" value="Unassembled WGS sequence"/>
</dbReference>
<dbReference type="EMBL" id="FOVV01000048">
    <property type="protein sequence ID" value="SFO60194.1"/>
    <property type="molecule type" value="Genomic_DNA"/>
</dbReference>
<gene>
    <name evidence="2" type="ORF">SAMN05444065_14810</name>
</gene>
<name>A0AB38C221_PSESX</name>
<accession>A0AB38C221</accession>
<evidence type="ECO:0000256" key="1">
    <source>
        <dbReference type="SAM" id="Phobius"/>
    </source>
</evidence>
<keyword evidence="1" id="KW-1133">Transmembrane helix</keyword>
<dbReference type="AlphaFoldDB" id="A0AB38C221"/>
<proteinExistence type="predicted"/>
<protein>
    <submittedName>
        <fullName evidence="2">Uncharacterized protein</fullName>
    </submittedName>
</protein>
<organism evidence="2 3">
    <name type="scientific">Pseudomonas syringae</name>
    <dbReference type="NCBI Taxonomy" id="317"/>
    <lineage>
        <taxon>Bacteria</taxon>
        <taxon>Pseudomonadati</taxon>
        <taxon>Pseudomonadota</taxon>
        <taxon>Gammaproteobacteria</taxon>
        <taxon>Pseudomonadales</taxon>
        <taxon>Pseudomonadaceae</taxon>
        <taxon>Pseudomonas</taxon>
    </lineage>
</organism>
<evidence type="ECO:0000313" key="2">
    <source>
        <dbReference type="EMBL" id="SFO60194.1"/>
    </source>
</evidence>
<keyword evidence="1" id="KW-0812">Transmembrane</keyword>
<feature type="transmembrane region" description="Helical" evidence="1">
    <location>
        <begin position="21"/>
        <end position="45"/>
    </location>
</feature>